<gene>
    <name evidence="1" type="ORF">AVEN_248826_1</name>
</gene>
<sequence length="94" mass="10621">MDRNDGIKIYKTSEKICTSNNRAIFKCIHIYLDDLLIPAKHRASISDALAVHSFSDFILGCGDLVVRSELRVWKAPGSKPDPTEFRCVRRPVTC</sequence>
<comment type="caution">
    <text evidence="1">The sequence shown here is derived from an EMBL/GenBank/DDBJ whole genome shotgun (WGS) entry which is preliminary data.</text>
</comment>
<accession>A0A4Y2HXG3</accession>
<organism evidence="1 2">
    <name type="scientific">Araneus ventricosus</name>
    <name type="common">Orbweaver spider</name>
    <name type="synonym">Epeira ventricosa</name>
    <dbReference type="NCBI Taxonomy" id="182803"/>
    <lineage>
        <taxon>Eukaryota</taxon>
        <taxon>Metazoa</taxon>
        <taxon>Ecdysozoa</taxon>
        <taxon>Arthropoda</taxon>
        <taxon>Chelicerata</taxon>
        <taxon>Arachnida</taxon>
        <taxon>Araneae</taxon>
        <taxon>Araneomorphae</taxon>
        <taxon>Entelegynae</taxon>
        <taxon>Araneoidea</taxon>
        <taxon>Araneidae</taxon>
        <taxon>Araneus</taxon>
    </lineage>
</organism>
<evidence type="ECO:0000313" key="1">
    <source>
        <dbReference type="EMBL" id="GBM70008.1"/>
    </source>
</evidence>
<name>A0A4Y2HXG3_ARAVE</name>
<dbReference type="EMBL" id="BGPR01002225">
    <property type="protein sequence ID" value="GBM70008.1"/>
    <property type="molecule type" value="Genomic_DNA"/>
</dbReference>
<evidence type="ECO:0008006" key="3">
    <source>
        <dbReference type="Google" id="ProtNLM"/>
    </source>
</evidence>
<protein>
    <recommendedName>
        <fullName evidence="3">Reverse transcriptase domain-containing protein</fullName>
    </recommendedName>
</protein>
<evidence type="ECO:0000313" key="2">
    <source>
        <dbReference type="Proteomes" id="UP000499080"/>
    </source>
</evidence>
<proteinExistence type="predicted"/>
<keyword evidence="2" id="KW-1185">Reference proteome</keyword>
<dbReference type="AlphaFoldDB" id="A0A4Y2HXG3"/>
<reference evidence="1 2" key="1">
    <citation type="journal article" date="2019" name="Sci. Rep.">
        <title>Orb-weaving spider Araneus ventricosus genome elucidates the spidroin gene catalogue.</title>
        <authorList>
            <person name="Kono N."/>
            <person name="Nakamura H."/>
            <person name="Ohtoshi R."/>
            <person name="Moran D.A.P."/>
            <person name="Shinohara A."/>
            <person name="Yoshida Y."/>
            <person name="Fujiwara M."/>
            <person name="Mori M."/>
            <person name="Tomita M."/>
            <person name="Arakawa K."/>
        </authorList>
    </citation>
    <scope>NUCLEOTIDE SEQUENCE [LARGE SCALE GENOMIC DNA]</scope>
</reference>
<dbReference type="Proteomes" id="UP000499080">
    <property type="component" value="Unassembled WGS sequence"/>
</dbReference>